<dbReference type="InterPro" id="IPR027685">
    <property type="entry name" value="Shroom_fam"/>
</dbReference>
<dbReference type="AlphaFoldDB" id="A0A3P9ASH5"/>
<evidence type="ECO:0000313" key="10">
    <source>
        <dbReference type="Proteomes" id="UP000265160"/>
    </source>
</evidence>
<evidence type="ECO:0000256" key="4">
    <source>
        <dbReference type="ARBA" id="ARBA00022490"/>
    </source>
</evidence>
<dbReference type="SMART" id="SM00228">
    <property type="entry name" value="PDZ"/>
    <property type="match status" value="1"/>
</dbReference>
<evidence type="ECO:0000313" key="9">
    <source>
        <dbReference type="Ensembl" id="ENSMZEP00005000636.1"/>
    </source>
</evidence>
<dbReference type="Ensembl" id="ENSMZET00005000709.1">
    <property type="protein sequence ID" value="ENSMZEP00005000636.1"/>
    <property type="gene ID" value="ENSMZEG00005000568.1"/>
</dbReference>
<dbReference type="GO" id="GO:0007015">
    <property type="term" value="P:actin filament organization"/>
    <property type="evidence" value="ECO:0007669"/>
    <property type="project" value="TreeGrafter"/>
</dbReference>
<dbReference type="PROSITE" id="PS50106">
    <property type="entry name" value="PDZ"/>
    <property type="match status" value="1"/>
</dbReference>
<keyword evidence="4" id="KW-0963">Cytoplasm</keyword>
<dbReference type="SUPFAM" id="SSF50156">
    <property type="entry name" value="PDZ domain-like"/>
    <property type="match status" value="1"/>
</dbReference>
<dbReference type="Pfam" id="PF00595">
    <property type="entry name" value="PDZ"/>
    <property type="match status" value="1"/>
</dbReference>
<evidence type="ECO:0000256" key="6">
    <source>
        <dbReference type="ARBA" id="ARBA00023203"/>
    </source>
</evidence>
<comment type="similarity">
    <text evidence="2">Belongs to the shroom family.</text>
</comment>
<evidence type="ECO:0000256" key="5">
    <source>
        <dbReference type="ARBA" id="ARBA00022553"/>
    </source>
</evidence>
<evidence type="ECO:0000256" key="1">
    <source>
        <dbReference type="ARBA" id="ARBA00004245"/>
    </source>
</evidence>
<dbReference type="CDD" id="cd06750">
    <property type="entry name" value="PDZ_shroom2_3_4-like"/>
    <property type="match status" value="1"/>
</dbReference>
<sequence length="128" mass="14196">HRPIYLLIKLVEVLLQGRAPWGFTLRGGTEHREPLIITKVEDGSVAAAVRLQAGDEIVSVNSVPLSGSRQEAICLVKSSHKTLTLVSFSIRSAICSKPRVLNEQKLFYQIQFGQMEQKATSNHADEDK</sequence>
<dbReference type="GO" id="GO:0043296">
    <property type="term" value="C:apical junction complex"/>
    <property type="evidence" value="ECO:0007669"/>
    <property type="project" value="TreeGrafter"/>
</dbReference>
<evidence type="ECO:0000256" key="3">
    <source>
        <dbReference type="ARBA" id="ARBA00022473"/>
    </source>
</evidence>
<evidence type="ECO:0000256" key="2">
    <source>
        <dbReference type="ARBA" id="ARBA00006469"/>
    </source>
</evidence>
<keyword evidence="6" id="KW-0009">Actin-binding</keyword>
<accession>A0A3P9ASH5</accession>
<feature type="domain" description="PDZ" evidence="8">
    <location>
        <begin position="10"/>
        <end position="91"/>
    </location>
</feature>
<comment type="subcellular location">
    <subcellularLocation>
        <location evidence="1">Cytoplasm</location>
        <location evidence="1">Cytoskeleton</location>
    </subcellularLocation>
</comment>
<dbReference type="GO" id="GO:0051015">
    <property type="term" value="F:actin filament binding"/>
    <property type="evidence" value="ECO:0007669"/>
    <property type="project" value="InterPro"/>
</dbReference>
<dbReference type="GO" id="GO:0016324">
    <property type="term" value="C:apical plasma membrane"/>
    <property type="evidence" value="ECO:0007669"/>
    <property type="project" value="TreeGrafter"/>
</dbReference>
<keyword evidence="3" id="KW-0217">Developmental protein</keyword>
<keyword evidence="10" id="KW-1185">Reference proteome</keyword>
<reference evidence="9" key="1">
    <citation type="submission" date="2025-08" db="UniProtKB">
        <authorList>
            <consortium name="Ensembl"/>
        </authorList>
    </citation>
    <scope>IDENTIFICATION</scope>
</reference>
<dbReference type="Gene3D" id="2.30.42.10">
    <property type="match status" value="1"/>
</dbReference>
<reference evidence="9" key="2">
    <citation type="submission" date="2025-09" db="UniProtKB">
        <authorList>
            <consortium name="Ensembl"/>
        </authorList>
    </citation>
    <scope>IDENTIFICATION</scope>
</reference>
<keyword evidence="5" id="KW-0597">Phosphoprotein</keyword>
<dbReference type="InterPro" id="IPR036034">
    <property type="entry name" value="PDZ_sf"/>
</dbReference>
<dbReference type="STRING" id="106582.ENSMZEP00005000636"/>
<dbReference type="GO" id="GO:0005912">
    <property type="term" value="C:adherens junction"/>
    <property type="evidence" value="ECO:0007669"/>
    <property type="project" value="TreeGrafter"/>
</dbReference>
<dbReference type="PANTHER" id="PTHR15012:SF38">
    <property type="entry name" value="PROTEIN SHROOM2-LIKE ISOFORM X1"/>
    <property type="match status" value="1"/>
</dbReference>
<proteinExistence type="inferred from homology"/>
<evidence type="ECO:0000256" key="7">
    <source>
        <dbReference type="ARBA" id="ARBA00023212"/>
    </source>
</evidence>
<keyword evidence="7" id="KW-0206">Cytoskeleton</keyword>
<dbReference type="GO" id="GO:0030864">
    <property type="term" value="C:cortical actin cytoskeleton"/>
    <property type="evidence" value="ECO:0007669"/>
    <property type="project" value="TreeGrafter"/>
</dbReference>
<dbReference type="PANTHER" id="PTHR15012">
    <property type="entry name" value="APICAL PROTEIN/SHROOM-RELATED"/>
    <property type="match status" value="1"/>
</dbReference>
<protein>
    <recommendedName>
        <fullName evidence="8">PDZ domain-containing protein</fullName>
    </recommendedName>
</protein>
<dbReference type="GeneTree" id="ENSGT00940000155212"/>
<evidence type="ECO:0000259" key="8">
    <source>
        <dbReference type="PROSITE" id="PS50106"/>
    </source>
</evidence>
<dbReference type="Proteomes" id="UP000265160">
    <property type="component" value="Unplaced"/>
</dbReference>
<name>A0A3P9ASH5_9CICH</name>
<organism evidence="9 10">
    <name type="scientific">Maylandia zebra</name>
    <name type="common">zebra mbuna</name>
    <dbReference type="NCBI Taxonomy" id="106582"/>
    <lineage>
        <taxon>Eukaryota</taxon>
        <taxon>Metazoa</taxon>
        <taxon>Chordata</taxon>
        <taxon>Craniata</taxon>
        <taxon>Vertebrata</taxon>
        <taxon>Euteleostomi</taxon>
        <taxon>Actinopterygii</taxon>
        <taxon>Neopterygii</taxon>
        <taxon>Teleostei</taxon>
        <taxon>Neoteleostei</taxon>
        <taxon>Acanthomorphata</taxon>
        <taxon>Ovalentaria</taxon>
        <taxon>Cichlomorphae</taxon>
        <taxon>Cichliformes</taxon>
        <taxon>Cichlidae</taxon>
        <taxon>African cichlids</taxon>
        <taxon>Pseudocrenilabrinae</taxon>
        <taxon>Haplochromini</taxon>
        <taxon>Maylandia</taxon>
        <taxon>Maylandia zebra complex</taxon>
    </lineage>
</organism>
<dbReference type="FunFam" id="2.30.42.10:FF:000100">
    <property type="entry name" value="Shroom family member 2"/>
    <property type="match status" value="1"/>
</dbReference>
<dbReference type="InterPro" id="IPR001478">
    <property type="entry name" value="PDZ"/>
</dbReference>